<dbReference type="GO" id="GO:0005829">
    <property type="term" value="C:cytosol"/>
    <property type="evidence" value="ECO:0007669"/>
    <property type="project" value="TreeGrafter"/>
</dbReference>
<keyword evidence="2" id="KW-0344">Guanine-nucleotide releasing factor</keyword>
<feature type="compositionally biased region" description="Basic and acidic residues" evidence="4">
    <location>
        <begin position="9"/>
        <end position="20"/>
    </location>
</feature>
<sequence>MDGNNECSNKTETEPKHFEKEIEDGMNRRTIKCKYCQSVILTPGSGDYFERDFQLPLMKQKKEACPETECVSSFWVVKDMFTFQNVGFSNTVGTTKYLTCADCEAGPIGYHDLNTRISYVALNRVSHTN</sequence>
<dbReference type="FunFam" id="2.170.150.10:FF:000005">
    <property type="entry name" value="Guanine nucleotide exchange factor MSS4"/>
    <property type="match status" value="1"/>
</dbReference>
<evidence type="ECO:0000256" key="4">
    <source>
        <dbReference type="SAM" id="MobiDB-lite"/>
    </source>
</evidence>
<evidence type="ECO:0000256" key="3">
    <source>
        <dbReference type="ARBA" id="ARBA00022927"/>
    </source>
</evidence>
<dbReference type="Pfam" id="PF04421">
    <property type="entry name" value="Mss4"/>
    <property type="match status" value="1"/>
</dbReference>
<evidence type="ECO:0000256" key="2">
    <source>
        <dbReference type="ARBA" id="ARBA00022658"/>
    </source>
</evidence>
<dbReference type="InterPro" id="IPR007515">
    <property type="entry name" value="Mss4"/>
</dbReference>
<dbReference type="GO" id="GO:0016020">
    <property type="term" value="C:membrane"/>
    <property type="evidence" value="ECO:0007669"/>
    <property type="project" value="TreeGrafter"/>
</dbReference>
<dbReference type="Gene3D" id="2.170.150.10">
    <property type="entry name" value="Metal Binding Protein, Guanine Nucleotide Exchange Factor, Chain A"/>
    <property type="match status" value="1"/>
</dbReference>
<evidence type="ECO:0000313" key="6">
    <source>
        <dbReference type="EMBL" id="VEN51935.1"/>
    </source>
</evidence>
<dbReference type="Proteomes" id="UP000410492">
    <property type="component" value="Unassembled WGS sequence"/>
</dbReference>
<evidence type="ECO:0000256" key="1">
    <source>
        <dbReference type="ARBA" id="ARBA00022448"/>
    </source>
</evidence>
<dbReference type="PANTHER" id="PTHR13276">
    <property type="entry name" value="GUANINE NUCLEOTIDE EXCHANGE FACTOR MSS4"/>
    <property type="match status" value="1"/>
</dbReference>
<dbReference type="GO" id="GO:0006892">
    <property type="term" value="P:post-Golgi vesicle-mediated transport"/>
    <property type="evidence" value="ECO:0007669"/>
    <property type="project" value="TreeGrafter"/>
</dbReference>
<dbReference type="PROSITE" id="PS51796">
    <property type="entry name" value="MSS4"/>
    <property type="match status" value="1"/>
</dbReference>
<dbReference type="SUPFAM" id="SSF51316">
    <property type="entry name" value="Mss4-like"/>
    <property type="match status" value="1"/>
</dbReference>
<dbReference type="GO" id="GO:0005085">
    <property type="term" value="F:guanyl-nucleotide exchange factor activity"/>
    <property type="evidence" value="ECO:0007669"/>
    <property type="project" value="UniProtKB-KW"/>
</dbReference>
<dbReference type="GO" id="GO:0015031">
    <property type="term" value="P:protein transport"/>
    <property type="evidence" value="ECO:0007669"/>
    <property type="project" value="UniProtKB-KW"/>
</dbReference>
<keyword evidence="1" id="KW-0813">Transport</keyword>
<evidence type="ECO:0008006" key="8">
    <source>
        <dbReference type="Google" id="ProtNLM"/>
    </source>
</evidence>
<proteinExistence type="predicted"/>
<evidence type="ECO:0000313" key="7">
    <source>
        <dbReference type="Proteomes" id="UP000410492"/>
    </source>
</evidence>
<evidence type="ECO:0000313" key="5">
    <source>
        <dbReference type="EMBL" id="VEN41157.1"/>
    </source>
</evidence>
<dbReference type="EMBL" id="CAACVG010009062">
    <property type="protein sequence ID" value="VEN51935.1"/>
    <property type="molecule type" value="Genomic_DNA"/>
</dbReference>
<dbReference type="InterPro" id="IPR011057">
    <property type="entry name" value="Mss4-like_sf"/>
</dbReference>
<keyword evidence="3" id="KW-0653">Protein transport</keyword>
<dbReference type="InterPro" id="IPR011323">
    <property type="entry name" value="Mss4/transl-control_tumour"/>
</dbReference>
<dbReference type="GO" id="GO:0007264">
    <property type="term" value="P:small GTPase-mediated signal transduction"/>
    <property type="evidence" value="ECO:0007669"/>
    <property type="project" value="InterPro"/>
</dbReference>
<keyword evidence="7" id="KW-1185">Reference proteome</keyword>
<gene>
    <name evidence="6" type="ORF">CALMAC_LOCUS12236</name>
    <name evidence="5" type="ORF">CALMAC_LOCUS5086</name>
</gene>
<accession>A0A653C1Y4</accession>
<protein>
    <recommendedName>
        <fullName evidence="8">Guanine nucleotide exchange factor MSS4 homolog</fullName>
    </recommendedName>
</protein>
<dbReference type="PANTHER" id="PTHR13276:SF0">
    <property type="entry name" value="GUANINE NUCLEOTIDE EXCHANGE FACTOR MSS4"/>
    <property type="match status" value="1"/>
</dbReference>
<organism evidence="5 7">
    <name type="scientific">Callosobruchus maculatus</name>
    <name type="common">Southern cowpea weevil</name>
    <name type="synonym">Pulse bruchid</name>
    <dbReference type="NCBI Taxonomy" id="64391"/>
    <lineage>
        <taxon>Eukaryota</taxon>
        <taxon>Metazoa</taxon>
        <taxon>Ecdysozoa</taxon>
        <taxon>Arthropoda</taxon>
        <taxon>Hexapoda</taxon>
        <taxon>Insecta</taxon>
        <taxon>Pterygota</taxon>
        <taxon>Neoptera</taxon>
        <taxon>Endopterygota</taxon>
        <taxon>Coleoptera</taxon>
        <taxon>Polyphaga</taxon>
        <taxon>Cucujiformia</taxon>
        <taxon>Chrysomeloidea</taxon>
        <taxon>Chrysomelidae</taxon>
        <taxon>Bruchinae</taxon>
        <taxon>Bruchini</taxon>
        <taxon>Callosobruchus</taxon>
    </lineage>
</organism>
<dbReference type="OrthoDB" id="30840at2759"/>
<dbReference type="AlphaFoldDB" id="A0A653C1Y4"/>
<dbReference type="GO" id="GO:0008270">
    <property type="term" value="F:zinc ion binding"/>
    <property type="evidence" value="ECO:0007669"/>
    <property type="project" value="TreeGrafter"/>
</dbReference>
<name>A0A653C1Y4_CALMS</name>
<dbReference type="EMBL" id="CAACVG010006707">
    <property type="protein sequence ID" value="VEN41157.1"/>
    <property type="molecule type" value="Genomic_DNA"/>
</dbReference>
<reference evidence="5 7" key="1">
    <citation type="submission" date="2019-01" db="EMBL/GenBank/DDBJ databases">
        <authorList>
            <person name="Sayadi A."/>
        </authorList>
    </citation>
    <scope>NUCLEOTIDE SEQUENCE [LARGE SCALE GENOMIC DNA]</scope>
</reference>
<feature type="region of interest" description="Disordered" evidence="4">
    <location>
        <begin position="1"/>
        <end position="20"/>
    </location>
</feature>